<evidence type="ECO:0000313" key="5">
    <source>
        <dbReference type="EMBL" id="KRU13125.1"/>
    </source>
</evidence>
<dbReference type="eggNOG" id="COG0451">
    <property type="taxonomic scope" value="Bacteria"/>
</dbReference>
<dbReference type="Gene3D" id="3.40.50.720">
    <property type="entry name" value="NAD(P)-binding Rossmann-like Domain"/>
    <property type="match status" value="1"/>
</dbReference>
<dbReference type="KEGG" id="cpat:CLPA_c07780"/>
<dbReference type="RefSeq" id="WP_003446889.1">
    <property type="nucleotide sequence ID" value="NZ_ANZB01000013.1"/>
</dbReference>
<feature type="compositionally biased region" description="Basic and acidic residues" evidence="2">
    <location>
        <begin position="334"/>
        <end position="346"/>
    </location>
</feature>
<dbReference type="KEGG" id="cpae:CPAST_c07780"/>
<dbReference type="GO" id="GO:0003978">
    <property type="term" value="F:UDP-glucose 4-epimerase activity"/>
    <property type="evidence" value="ECO:0007669"/>
    <property type="project" value="UniProtKB-EC"/>
</dbReference>
<dbReference type="PATRIC" id="fig|1262449.3.peg.3195"/>
<dbReference type="GeneID" id="93072989"/>
<reference evidence="4 7" key="1">
    <citation type="journal article" date="2015" name="Genome Announc.">
        <title>Complete Genome Sequence of the Nitrogen-Fixing and Solvent-Producing Clostridium pasteurianum DSM 525.</title>
        <authorList>
            <person name="Poehlein A."/>
            <person name="Grosse-Honebrink A."/>
            <person name="Zhang Y."/>
            <person name="Minton N.P."/>
            <person name="Daniel R."/>
        </authorList>
    </citation>
    <scope>NUCLEOTIDE SEQUENCE [LARGE SCALE GENOMIC DNA]</scope>
    <source>
        <strain evidence="4">DSM 525</strain>
        <strain evidence="7">DSM 525 / ATCC 6013</strain>
    </source>
</reference>
<evidence type="ECO:0000256" key="1">
    <source>
        <dbReference type="ARBA" id="ARBA00007637"/>
    </source>
</evidence>
<dbReference type="Proteomes" id="UP000028042">
    <property type="component" value="Unassembled WGS sequence"/>
</dbReference>
<keyword evidence="5" id="KW-0413">Isomerase</keyword>
<reference evidence="5 6" key="3">
    <citation type="journal article" name="Genome Announc.">
        <title>Improved Draft Genome Sequence of Clostridium pasteurianum Strain ATCC 6013 (DSM 525) Using a Hybrid Next-Generation Sequencing Approach.</title>
        <authorList>
            <person name="Pyne M.E."/>
            <person name="Utturkar S."/>
            <person name="Brown S.D."/>
            <person name="Moo-Young M."/>
            <person name="Chung D.A."/>
            <person name="Chou C.P."/>
        </authorList>
    </citation>
    <scope>NUCLEOTIDE SEQUENCE [LARGE SCALE GENOMIC DNA]</scope>
    <source>
        <strain evidence="5 6">ATCC 6013</strain>
    </source>
</reference>
<dbReference type="AlphaFoldDB" id="A0A0H3J4L7"/>
<protein>
    <submittedName>
        <fullName evidence="5">UDP-glucose 4-epimerase</fullName>
        <ecNumber evidence="5">5.1.3.2</ecNumber>
    </submittedName>
    <submittedName>
        <fullName evidence="4">Vi polysaccharide biosynthesis protein VipB/TviC</fullName>
    </submittedName>
</protein>
<dbReference type="Proteomes" id="UP000030905">
    <property type="component" value="Chromosome"/>
</dbReference>
<dbReference type="PANTHER" id="PTHR43000">
    <property type="entry name" value="DTDP-D-GLUCOSE 4,6-DEHYDRATASE-RELATED"/>
    <property type="match status" value="1"/>
</dbReference>
<evidence type="ECO:0000313" key="7">
    <source>
        <dbReference type="Proteomes" id="UP000030905"/>
    </source>
</evidence>
<organism evidence="4 7">
    <name type="scientific">Clostridium pasteurianum DSM 525 = ATCC 6013</name>
    <dbReference type="NCBI Taxonomy" id="1262449"/>
    <lineage>
        <taxon>Bacteria</taxon>
        <taxon>Bacillati</taxon>
        <taxon>Bacillota</taxon>
        <taxon>Clostridia</taxon>
        <taxon>Eubacteriales</taxon>
        <taxon>Clostridiaceae</taxon>
        <taxon>Clostridium</taxon>
    </lineage>
</organism>
<keyword evidence="7" id="KW-1185">Reference proteome</keyword>
<dbReference type="Pfam" id="PF01370">
    <property type="entry name" value="Epimerase"/>
    <property type="match status" value="1"/>
</dbReference>
<dbReference type="InterPro" id="IPR001509">
    <property type="entry name" value="Epimerase_deHydtase"/>
</dbReference>
<comment type="similarity">
    <text evidence="1">Belongs to the NAD(P)-dependent epimerase/dehydratase family.</text>
</comment>
<feature type="region of interest" description="Disordered" evidence="2">
    <location>
        <begin position="319"/>
        <end position="346"/>
    </location>
</feature>
<dbReference type="EC" id="5.1.3.2" evidence="5"/>
<gene>
    <name evidence="4" type="primary">vipB</name>
    <name evidence="4" type="ORF">CLPA_c07780</name>
    <name evidence="5" type="ORF">CP6013_02373</name>
</gene>
<evidence type="ECO:0000259" key="3">
    <source>
        <dbReference type="Pfam" id="PF01370"/>
    </source>
</evidence>
<name>A0A0H3J4L7_CLOPA</name>
<dbReference type="EMBL" id="CP009268">
    <property type="protein sequence ID" value="AJA50866.1"/>
    <property type="molecule type" value="Genomic_DNA"/>
</dbReference>
<dbReference type="SUPFAM" id="SSF51735">
    <property type="entry name" value="NAD(P)-binding Rossmann-fold domains"/>
    <property type="match status" value="1"/>
</dbReference>
<reference evidence="5" key="2">
    <citation type="submission" date="2015-10" db="EMBL/GenBank/DDBJ databases">
        <title>Improved Draft Genome Sequence of Clostridium pasteurianum Strain ATCC 6013 (DSM 525) Using a Hybrid Next-Generation Sequencing Approach.</title>
        <authorList>
            <person name="Pyne M.E."/>
            <person name="Utturkar S.M."/>
            <person name="Brown S.D."/>
            <person name="Moo-Young M."/>
            <person name="Chung D.A."/>
            <person name="Chou P.C."/>
        </authorList>
    </citation>
    <scope>NUCLEOTIDE SEQUENCE</scope>
    <source>
        <strain evidence="5">ATCC 6013</strain>
    </source>
</reference>
<sequence>MEEFKDSKVLITGGLGFIGSHLVKRILKEGGKVFILERKGSNPWRIGEVIKKVNIIEGDISKFEDINKLIKSINPDYVFHLAAYGVDSSKKEYSDAINTNIIGTVNVLNSIKDTQCKKFINMGSCAEYGNKKGLMEEKMYLDPVSIYGSTKACSTILAHQIARLNNINIVTLRPFGIFGEGEAPHKIFCHIILSLIKGEDVALTDCEQYRDYCYVENIIDGMVLAAKNNSVKNEIFNIASGNIHQLKYYVNLIFENIDTDKKPLYGAIPYRKNEMWAPKADINKIKSLLHWTPKVSLEEGIVKTIEWYEKNKKFYLDTDNHNTSGDKVSEDEDRSLKNNERESHAE</sequence>
<dbReference type="InterPro" id="IPR036291">
    <property type="entry name" value="NAD(P)-bd_dom_sf"/>
</dbReference>
<dbReference type="EMBL" id="JPGY02000001">
    <property type="protein sequence ID" value="KRU13125.1"/>
    <property type="molecule type" value="Genomic_DNA"/>
</dbReference>
<accession>A0A0H3J4L7</accession>
<feature type="domain" description="NAD-dependent epimerase/dehydratase" evidence="3">
    <location>
        <begin position="9"/>
        <end position="239"/>
    </location>
</feature>
<evidence type="ECO:0000313" key="4">
    <source>
        <dbReference type="EMBL" id="AJA50866.1"/>
    </source>
</evidence>
<proteinExistence type="inferred from homology"/>
<evidence type="ECO:0000256" key="2">
    <source>
        <dbReference type="SAM" id="MobiDB-lite"/>
    </source>
</evidence>
<evidence type="ECO:0000313" key="6">
    <source>
        <dbReference type="Proteomes" id="UP000028042"/>
    </source>
</evidence>